<dbReference type="AlphaFoldDB" id="A0AAP0QCZ1"/>
<keyword evidence="2" id="KW-1185">Reference proteome</keyword>
<dbReference type="Proteomes" id="UP001428341">
    <property type="component" value="Unassembled WGS sequence"/>
</dbReference>
<comment type="caution">
    <text evidence="1">The sequence shown here is derived from an EMBL/GenBank/DDBJ whole genome shotgun (WGS) entry which is preliminary data.</text>
</comment>
<dbReference type="EMBL" id="JBCGBO010000024">
    <property type="protein sequence ID" value="KAK9182314.1"/>
    <property type="molecule type" value="Genomic_DNA"/>
</dbReference>
<name>A0AAP0QCZ1_9ROSI</name>
<organism evidence="1 2">
    <name type="scientific">Citrus x changshan-huyou</name>
    <dbReference type="NCBI Taxonomy" id="2935761"/>
    <lineage>
        <taxon>Eukaryota</taxon>
        <taxon>Viridiplantae</taxon>
        <taxon>Streptophyta</taxon>
        <taxon>Embryophyta</taxon>
        <taxon>Tracheophyta</taxon>
        <taxon>Spermatophyta</taxon>
        <taxon>Magnoliopsida</taxon>
        <taxon>eudicotyledons</taxon>
        <taxon>Gunneridae</taxon>
        <taxon>Pentapetalae</taxon>
        <taxon>rosids</taxon>
        <taxon>malvids</taxon>
        <taxon>Sapindales</taxon>
        <taxon>Rutaceae</taxon>
        <taxon>Aurantioideae</taxon>
        <taxon>Citrus</taxon>
    </lineage>
</organism>
<proteinExistence type="predicted"/>
<protein>
    <submittedName>
        <fullName evidence="1">Uncharacterized protein</fullName>
    </submittedName>
</protein>
<evidence type="ECO:0000313" key="1">
    <source>
        <dbReference type="EMBL" id="KAK9182314.1"/>
    </source>
</evidence>
<gene>
    <name evidence="1" type="ORF">WN944_025457</name>
</gene>
<accession>A0AAP0QCZ1</accession>
<sequence length="87" mass="9976">MVGASCSVIRTCEHFSGIVKGMSSSRTEGQWRKSIYGSFDIVVSWLRKDVHDIDDDGVWNYLRVIQTSNRKKVPRCQPNKGKKDMQQ</sequence>
<reference evidence="1 2" key="1">
    <citation type="submission" date="2024-05" db="EMBL/GenBank/DDBJ databases">
        <title>Haplotype-resolved chromosome-level genome assembly of Huyou (Citrus changshanensis).</title>
        <authorList>
            <person name="Miao C."/>
            <person name="Chen W."/>
            <person name="Wu Y."/>
            <person name="Wang L."/>
            <person name="Zhao S."/>
            <person name="Grierson D."/>
            <person name="Xu C."/>
            <person name="Chen K."/>
        </authorList>
    </citation>
    <scope>NUCLEOTIDE SEQUENCE [LARGE SCALE GENOMIC DNA]</scope>
    <source>
        <strain evidence="1">01-14</strain>
        <tissue evidence="1">Leaf</tissue>
    </source>
</reference>
<evidence type="ECO:0000313" key="2">
    <source>
        <dbReference type="Proteomes" id="UP001428341"/>
    </source>
</evidence>